<dbReference type="AlphaFoldDB" id="A0A5J4TCT4"/>
<sequence>MGYQNEGELMEQYEEMEVYEKEEEEVKMMLIGKYSYLFMIEQKKKVIILEVLKKEVMDYLMVEVNVEVKEVRMKMNSELNDEYLDVMMEVMQEVMMEKIMYDKKEELEEDQMEEVMVKFQKEKKCIMKAKKKMEIMNDEMEEAVLVGVEEIMIKILMIAIMVAVMYEKAFQTISVYLILLQLFNLLHL</sequence>
<dbReference type="Proteomes" id="UP000324800">
    <property type="component" value="Unassembled WGS sequence"/>
</dbReference>
<feature type="transmembrane region" description="Helical" evidence="1">
    <location>
        <begin position="169"/>
        <end position="186"/>
    </location>
</feature>
<keyword evidence="1" id="KW-0812">Transmembrane</keyword>
<organism evidence="2 3">
    <name type="scientific">Streblomastix strix</name>
    <dbReference type="NCBI Taxonomy" id="222440"/>
    <lineage>
        <taxon>Eukaryota</taxon>
        <taxon>Metamonada</taxon>
        <taxon>Preaxostyla</taxon>
        <taxon>Oxymonadida</taxon>
        <taxon>Streblomastigidae</taxon>
        <taxon>Streblomastix</taxon>
    </lineage>
</organism>
<comment type="caution">
    <text evidence="2">The sequence shown here is derived from an EMBL/GenBank/DDBJ whole genome shotgun (WGS) entry which is preliminary data.</text>
</comment>
<proteinExistence type="predicted"/>
<name>A0A5J4TCT4_9EUKA</name>
<evidence type="ECO:0000313" key="3">
    <source>
        <dbReference type="Proteomes" id="UP000324800"/>
    </source>
</evidence>
<accession>A0A5J4TCT4</accession>
<feature type="transmembrane region" description="Helical" evidence="1">
    <location>
        <begin position="143"/>
        <end position="163"/>
    </location>
</feature>
<keyword evidence="1" id="KW-1133">Transmembrane helix</keyword>
<reference evidence="2 3" key="1">
    <citation type="submission" date="2019-03" db="EMBL/GenBank/DDBJ databases">
        <title>Single cell metagenomics reveals metabolic interactions within the superorganism composed of flagellate Streblomastix strix and complex community of Bacteroidetes bacteria on its surface.</title>
        <authorList>
            <person name="Treitli S.C."/>
            <person name="Kolisko M."/>
            <person name="Husnik F."/>
            <person name="Keeling P."/>
            <person name="Hampl V."/>
        </authorList>
    </citation>
    <scope>NUCLEOTIDE SEQUENCE [LARGE SCALE GENOMIC DNA]</scope>
    <source>
        <strain evidence="2">ST1C</strain>
    </source>
</reference>
<dbReference type="EMBL" id="SNRW01034157">
    <property type="protein sequence ID" value="KAA6355722.1"/>
    <property type="molecule type" value="Genomic_DNA"/>
</dbReference>
<protein>
    <submittedName>
        <fullName evidence="2">Uncharacterized protein</fullName>
    </submittedName>
</protein>
<gene>
    <name evidence="2" type="ORF">EZS28_048751</name>
</gene>
<evidence type="ECO:0000256" key="1">
    <source>
        <dbReference type="SAM" id="Phobius"/>
    </source>
</evidence>
<evidence type="ECO:0000313" key="2">
    <source>
        <dbReference type="EMBL" id="KAA6355722.1"/>
    </source>
</evidence>
<keyword evidence="1" id="KW-0472">Membrane</keyword>